<name>A0ABQ8VS31_9AGAR</name>
<dbReference type="EMBL" id="JANVFT010000018">
    <property type="protein sequence ID" value="KAJ4498029.1"/>
    <property type="molecule type" value="Genomic_DNA"/>
</dbReference>
<comment type="caution">
    <text evidence="2">The sequence shown here is derived from an EMBL/GenBank/DDBJ whole genome shotgun (WGS) entry which is preliminary data.</text>
</comment>
<protein>
    <submittedName>
        <fullName evidence="2">Uncharacterized protein</fullName>
    </submittedName>
</protein>
<accession>A0ABQ8VS31</accession>
<evidence type="ECO:0000313" key="3">
    <source>
        <dbReference type="Proteomes" id="UP001150217"/>
    </source>
</evidence>
<evidence type="ECO:0000256" key="1">
    <source>
        <dbReference type="SAM" id="MobiDB-lite"/>
    </source>
</evidence>
<proteinExistence type="predicted"/>
<reference evidence="2" key="1">
    <citation type="submission" date="2022-08" db="EMBL/GenBank/DDBJ databases">
        <title>A Global Phylogenomic Analysis of the Shiitake Genus Lentinula.</title>
        <authorList>
            <consortium name="DOE Joint Genome Institute"/>
            <person name="Sierra-Patev S."/>
            <person name="Min B."/>
            <person name="Naranjo-Ortiz M."/>
            <person name="Looney B."/>
            <person name="Konkel Z."/>
            <person name="Slot J.C."/>
            <person name="Sakamoto Y."/>
            <person name="Steenwyk J.L."/>
            <person name="Rokas A."/>
            <person name="Carro J."/>
            <person name="Camarero S."/>
            <person name="Ferreira P."/>
            <person name="Molpeceres G."/>
            <person name="Ruiz-Duenas F.J."/>
            <person name="Serrano A."/>
            <person name="Henrissat B."/>
            <person name="Drula E."/>
            <person name="Hughes K.W."/>
            <person name="Mata J.L."/>
            <person name="Ishikawa N.K."/>
            <person name="Vargas-Isla R."/>
            <person name="Ushijima S."/>
            <person name="Smith C.A."/>
            <person name="Ahrendt S."/>
            <person name="Andreopoulos W."/>
            <person name="He G."/>
            <person name="Labutti K."/>
            <person name="Lipzen A."/>
            <person name="Ng V."/>
            <person name="Riley R."/>
            <person name="Sandor L."/>
            <person name="Barry K."/>
            <person name="Martinez A.T."/>
            <person name="Xiao Y."/>
            <person name="Gibbons J.G."/>
            <person name="Terashima K."/>
            <person name="Grigoriev I.V."/>
            <person name="Hibbett D.S."/>
        </authorList>
    </citation>
    <scope>NUCLEOTIDE SEQUENCE</scope>
    <source>
        <strain evidence="2">RHP3577 ss4</strain>
    </source>
</reference>
<organism evidence="2 3">
    <name type="scientific">Lentinula lateritia</name>
    <dbReference type="NCBI Taxonomy" id="40482"/>
    <lineage>
        <taxon>Eukaryota</taxon>
        <taxon>Fungi</taxon>
        <taxon>Dikarya</taxon>
        <taxon>Basidiomycota</taxon>
        <taxon>Agaricomycotina</taxon>
        <taxon>Agaricomycetes</taxon>
        <taxon>Agaricomycetidae</taxon>
        <taxon>Agaricales</taxon>
        <taxon>Marasmiineae</taxon>
        <taxon>Omphalotaceae</taxon>
        <taxon>Lentinula</taxon>
    </lineage>
</organism>
<dbReference type="Proteomes" id="UP001150217">
    <property type="component" value="Unassembled WGS sequence"/>
</dbReference>
<feature type="compositionally biased region" description="Low complexity" evidence="1">
    <location>
        <begin position="340"/>
        <end position="355"/>
    </location>
</feature>
<sequence>MSRQIGTGARWSNTERNLRPGSIFNELIVLPTLAPGLARPEYLDPTAAFIPFPQPRPQQEQDGAIGVFSSSQTSTANAPAIQSVCNVDENDDHISDSDEIEEPPARVFDISIATKKIVITALPSNRHSNARAGSSTERSTVPGPSVPLLGLSRCDVINDVILSTVNGNQTYAASPLSGPRFSVQWKGLTGGKSGALVVQTDQEWSRVQNMLRGSPRVTAVTFHFNITESLLTPYLQSSAPLGQAPFTNTAPVFATQVPAVDQFTAREQKRGTIILAIEEAHPCTLHGCCYIAPNSQHVTLSRPRKNDLVDWILASEDTRKASDLIPNHLLQGWGIPTTEPSSLSSSSRPSRGVKGPRSDASDLKAAIMEGFGFATGAMMQMSALQAQAPASFHVSASTHHSVSSRSLSPVDHVRSSSPPAPEDELDVCINCFSNGLTHKLSSDIVHTVKVALKEEQFDVQLLAAGATSDLSRLTGLKQGPASGLKRFAEDYHTVLEGKRARHKKL</sequence>
<feature type="region of interest" description="Disordered" evidence="1">
    <location>
        <begin position="336"/>
        <end position="359"/>
    </location>
</feature>
<evidence type="ECO:0000313" key="2">
    <source>
        <dbReference type="EMBL" id="KAJ4498029.1"/>
    </source>
</evidence>
<gene>
    <name evidence="2" type="ORF">C8R41DRAFT_917047</name>
</gene>
<keyword evidence="3" id="KW-1185">Reference proteome</keyword>